<reference evidence="2 3" key="1">
    <citation type="submission" date="2021-10" db="EMBL/GenBank/DDBJ databases">
        <title>Anaerobic single-cell dispensing facilitates the cultivation of human gut bacteria.</title>
        <authorList>
            <person name="Afrizal A."/>
        </authorList>
    </citation>
    <scope>NUCLEOTIDE SEQUENCE [LARGE SCALE GENOMIC DNA]</scope>
    <source>
        <strain evidence="2 3">CLA-AA-H244</strain>
    </source>
</reference>
<name>A0AAE3AVZ3_9FIRM</name>
<accession>A0AAE3AVZ3</accession>
<dbReference type="AlphaFoldDB" id="A0AAE3AVZ3"/>
<keyword evidence="3" id="KW-1185">Reference proteome</keyword>
<evidence type="ECO:0000313" key="3">
    <source>
        <dbReference type="Proteomes" id="UP001199355"/>
    </source>
</evidence>
<evidence type="ECO:0000259" key="1">
    <source>
        <dbReference type="Pfam" id="PF16011"/>
    </source>
</evidence>
<dbReference type="Pfam" id="PF16011">
    <property type="entry name" value="CBM9_2"/>
    <property type="match status" value="1"/>
</dbReference>
<dbReference type="SUPFAM" id="SSF49344">
    <property type="entry name" value="CBD9-like"/>
    <property type="match status" value="1"/>
</dbReference>
<dbReference type="InterPro" id="IPR010502">
    <property type="entry name" value="Carb-bd_dom_fam9"/>
</dbReference>
<evidence type="ECO:0000313" key="2">
    <source>
        <dbReference type="EMBL" id="MCC2167137.1"/>
    </source>
</evidence>
<dbReference type="Proteomes" id="UP001199355">
    <property type="component" value="Unassembled WGS sequence"/>
</dbReference>
<dbReference type="Gene3D" id="2.60.40.1190">
    <property type="match status" value="1"/>
</dbReference>
<gene>
    <name evidence="2" type="ORF">LKD45_05415</name>
</gene>
<sequence length="206" mass="24172">MEYRVKTIFNKEEIESCQRFSMDHFMWTCLQKPEAYGWMGYLKDQGLFVKLVCKEKDPKRVYHNFMDMVCEDSAMEVFLAFPEKGEALTNDVMYLNFEVNSNGAMYAAYGKGRKGRKPMPEKYLQVVDCKADRQEDSWTLTYLIPESYLKEEAGVEKLDGETEFYCNFYKIAQTPEIEHYASWSPIDNPTPNFHLPVFFAKAQIVE</sequence>
<dbReference type="GO" id="GO:0030246">
    <property type="term" value="F:carbohydrate binding"/>
    <property type="evidence" value="ECO:0007669"/>
    <property type="project" value="InterPro"/>
</dbReference>
<dbReference type="GO" id="GO:0004553">
    <property type="term" value="F:hydrolase activity, hydrolyzing O-glycosyl compounds"/>
    <property type="evidence" value="ECO:0007669"/>
    <property type="project" value="InterPro"/>
</dbReference>
<dbReference type="GO" id="GO:0016052">
    <property type="term" value="P:carbohydrate catabolic process"/>
    <property type="evidence" value="ECO:0007669"/>
    <property type="project" value="InterPro"/>
</dbReference>
<dbReference type="CDD" id="cd09620">
    <property type="entry name" value="CBM9_like_3"/>
    <property type="match status" value="1"/>
</dbReference>
<proteinExistence type="predicted"/>
<dbReference type="EMBL" id="JAJEQF010000009">
    <property type="protein sequence ID" value="MCC2167137.1"/>
    <property type="molecule type" value="Genomic_DNA"/>
</dbReference>
<comment type="caution">
    <text evidence="2">The sequence shown here is derived from an EMBL/GenBank/DDBJ whole genome shotgun (WGS) entry which is preliminary data.</text>
</comment>
<organism evidence="2 3">
    <name type="scientific">Gallintestinimicrobium propionicum</name>
    <dbReference type="NCBI Taxonomy" id="2981770"/>
    <lineage>
        <taxon>Bacteria</taxon>
        <taxon>Bacillati</taxon>
        <taxon>Bacillota</taxon>
        <taxon>Clostridia</taxon>
        <taxon>Lachnospirales</taxon>
        <taxon>Lachnospiraceae</taxon>
        <taxon>Gallintestinimicrobium</taxon>
    </lineage>
</organism>
<protein>
    <submittedName>
        <fullName evidence="2">Carbohydrate-binding family 9-like protein</fullName>
    </submittedName>
</protein>
<feature type="domain" description="Carbohydrate-binding" evidence="1">
    <location>
        <begin position="43"/>
        <end position="201"/>
    </location>
</feature>
<dbReference type="RefSeq" id="WP_308727962.1">
    <property type="nucleotide sequence ID" value="NZ_JAJEQF010000009.1"/>
</dbReference>